<dbReference type="HOGENOM" id="CLU_001666_8_3_1"/>
<keyword evidence="10" id="KW-1185">Reference proteome</keyword>
<dbReference type="Gene3D" id="3.40.50.300">
    <property type="entry name" value="P-loop containing nucleotide triphosphate hydrolases"/>
    <property type="match status" value="2"/>
</dbReference>
<keyword evidence="2" id="KW-0547">Nucleotide-binding</keyword>
<organism evidence="9 10">
    <name type="scientific">Pisolithus microcarpus 441</name>
    <dbReference type="NCBI Taxonomy" id="765257"/>
    <lineage>
        <taxon>Eukaryota</taxon>
        <taxon>Fungi</taxon>
        <taxon>Dikarya</taxon>
        <taxon>Basidiomycota</taxon>
        <taxon>Agaricomycotina</taxon>
        <taxon>Agaricomycetes</taxon>
        <taxon>Agaricomycetidae</taxon>
        <taxon>Boletales</taxon>
        <taxon>Sclerodermatineae</taxon>
        <taxon>Pisolithaceae</taxon>
        <taxon>Pisolithus</taxon>
    </lineage>
</organism>
<dbReference type="OrthoDB" id="6513042at2759"/>
<reference evidence="9 10" key="1">
    <citation type="submission" date="2014-04" db="EMBL/GenBank/DDBJ databases">
        <authorList>
            <consortium name="DOE Joint Genome Institute"/>
            <person name="Kuo A."/>
            <person name="Kohler A."/>
            <person name="Costa M.D."/>
            <person name="Nagy L.G."/>
            <person name="Floudas D."/>
            <person name="Copeland A."/>
            <person name="Barry K.W."/>
            <person name="Cichocki N."/>
            <person name="Veneault-Fourrey C."/>
            <person name="LaButti K."/>
            <person name="Lindquist E.A."/>
            <person name="Lipzen A."/>
            <person name="Lundell T."/>
            <person name="Morin E."/>
            <person name="Murat C."/>
            <person name="Sun H."/>
            <person name="Tunlid A."/>
            <person name="Henrissat B."/>
            <person name="Grigoriev I.V."/>
            <person name="Hibbett D.S."/>
            <person name="Martin F."/>
            <person name="Nordberg H.P."/>
            <person name="Cantor M.N."/>
            <person name="Hua S.X."/>
        </authorList>
    </citation>
    <scope>NUCLEOTIDE SEQUENCE [LARGE SCALE GENOMIC DNA]</scope>
    <source>
        <strain evidence="9 10">441</strain>
    </source>
</reference>
<dbReference type="EMBL" id="KN833727">
    <property type="protein sequence ID" value="KIK23347.1"/>
    <property type="molecule type" value="Genomic_DNA"/>
</dbReference>
<dbReference type="Proteomes" id="UP000054018">
    <property type="component" value="Unassembled WGS sequence"/>
</dbReference>
<keyword evidence="4" id="KW-0347">Helicase</keyword>
<evidence type="ECO:0000313" key="10">
    <source>
        <dbReference type="Proteomes" id="UP000054018"/>
    </source>
</evidence>
<comment type="similarity">
    <text evidence="1">Belongs to the DNA2/NAM7 helicase family.</text>
</comment>
<dbReference type="PANTHER" id="PTHR10887">
    <property type="entry name" value="DNA2/NAM7 HELICASE FAMILY"/>
    <property type="match status" value="1"/>
</dbReference>
<evidence type="ECO:0000256" key="3">
    <source>
        <dbReference type="ARBA" id="ARBA00022801"/>
    </source>
</evidence>
<dbReference type="SUPFAM" id="SSF52540">
    <property type="entry name" value="P-loop containing nucleoside triphosphate hydrolases"/>
    <property type="match status" value="1"/>
</dbReference>
<dbReference type="InterPro" id="IPR047187">
    <property type="entry name" value="SF1_C_Upf1"/>
</dbReference>
<dbReference type="CDD" id="cd18808">
    <property type="entry name" value="SF1_C_Upf1"/>
    <property type="match status" value="1"/>
</dbReference>
<dbReference type="InterPro" id="IPR045055">
    <property type="entry name" value="DNA2/NAM7-like"/>
</dbReference>
<evidence type="ECO:0000259" key="7">
    <source>
        <dbReference type="Pfam" id="PF13086"/>
    </source>
</evidence>
<evidence type="ECO:0000313" key="9">
    <source>
        <dbReference type="EMBL" id="KIK23347.1"/>
    </source>
</evidence>
<dbReference type="GO" id="GO:0003724">
    <property type="term" value="F:RNA helicase activity"/>
    <property type="evidence" value="ECO:0007669"/>
    <property type="project" value="TreeGrafter"/>
</dbReference>
<dbReference type="GO" id="GO:0000184">
    <property type="term" value="P:nuclear-transcribed mRNA catabolic process, nonsense-mediated decay"/>
    <property type="evidence" value="ECO:0007669"/>
    <property type="project" value="TreeGrafter"/>
</dbReference>
<accession>A0A0C9ZLU6</accession>
<dbReference type="STRING" id="765257.A0A0C9ZLU6"/>
<protein>
    <recommendedName>
        <fullName evidence="11">RNA helicase</fullName>
    </recommendedName>
</protein>
<reference evidence="10" key="2">
    <citation type="submission" date="2015-01" db="EMBL/GenBank/DDBJ databases">
        <title>Evolutionary Origins and Diversification of the Mycorrhizal Mutualists.</title>
        <authorList>
            <consortium name="DOE Joint Genome Institute"/>
            <consortium name="Mycorrhizal Genomics Consortium"/>
            <person name="Kohler A."/>
            <person name="Kuo A."/>
            <person name="Nagy L.G."/>
            <person name="Floudas D."/>
            <person name="Copeland A."/>
            <person name="Barry K.W."/>
            <person name="Cichocki N."/>
            <person name="Veneault-Fourrey C."/>
            <person name="LaButti K."/>
            <person name="Lindquist E.A."/>
            <person name="Lipzen A."/>
            <person name="Lundell T."/>
            <person name="Morin E."/>
            <person name="Murat C."/>
            <person name="Riley R."/>
            <person name="Ohm R."/>
            <person name="Sun H."/>
            <person name="Tunlid A."/>
            <person name="Henrissat B."/>
            <person name="Grigoriev I.V."/>
            <person name="Hibbett D.S."/>
            <person name="Martin F."/>
        </authorList>
    </citation>
    <scope>NUCLEOTIDE SEQUENCE [LARGE SCALE GENOMIC DNA]</scope>
    <source>
        <strain evidence="10">441</strain>
    </source>
</reference>
<dbReference type="GO" id="GO:0005737">
    <property type="term" value="C:cytoplasm"/>
    <property type="evidence" value="ECO:0007669"/>
    <property type="project" value="TreeGrafter"/>
</dbReference>
<evidence type="ECO:0000256" key="6">
    <source>
        <dbReference type="SAM" id="Coils"/>
    </source>
</evidence>
<keyword evidence="3" id="KW-0378">Hydrolase</keyword>
<evidence type="ECO:0000256" key="1">
    <source>
        <dbReference type="ARBA" id="ARBA00007913"/>
    </source>
</evidence>
<evidence type="ECO:0000256" key="4">
    <source>
        <dbReference type="ARBA" id="ARBA00022806"/>
    </source>
</evidence>
<sequence>MQSSARNATYLGIRAFFKRLAKQHTSHRAQLSTAVQRQSEHELPLEAYFSEHSPLTPSIRFDWRLRAPSRTNGRLLAQSHQPQGTHKGYVKRVAPPRVRVQPGDAYFEEIQAYEARFLPLLEAERREGESVLKERLATWSLPRLREEGYCLTGVSAFWLDTPRFGRPVACFTHGPGLVFPDHRFQDGTQVLVSRLDPLREVPYRGSVTCSTSSQIRIAFEDRFDLDDGLWRIDVGISNVVFDRMSRAIAHLHQDPAAQEADSAPDEQYILQGTYLRDALLRSFSRGSVSLHHPLQAPDEVEYVPRETLEHASREARDDDDDGGAFRDDMRIQSWARRYARRNPIQIDGDPPLDALNPTQIRAAAMMLGERICLVQGPPGTGKTKTIIEAAKLLKVHFQVHHPLLVCTYTNVAVDNLVEGFATAGLKPLRVGFGAKVKSSLGEYTLDHQLGKHPLKPRVDKLAEEETSIEKRRSQLKKKIEDVQKEGRAGASDRLERMTSALTMLGRQSMSVKAKLYAMHQEMLRDITSAADICTTCVTSASVALNVLDFPVVFLDEASMSTEPASLIPLMRGSRHVSLIGDHKQLPPVITSREAMMKGFSTSLFERLTEEGVVPSIMLDVQYRMHPTISHFPSLEFYNMSLQDGTVDAAGNVSPDLHPPLSSHLEVDTSTGRRPSVVFLDHGGSEMAKDRSRVNWNEAHIVCSVIEDLLLRNEVCKYRVPAYSPLLIREPEKHLRGKNIGVIAPYAAQISLLTRLLNTDAKYRKRFLATLGDHRAMQLSDIEVKTVDGFEGREKDVIIFSTVRNNNTGYIGFLADRRRLNVGLTRAKRGLFIVGSINTLRSGKMAKGHGHSGESSVRIGRGAETWKRYAEYLVEQRMVLQLTGERLHKVLYGTSPNMSRPSEYTAF</sequence>
<dbReference type="Pfam" id="PF13086">
    <property type="entry name" value="AAA_11"/>
    <property type="match status" value="1"/>
</dbReference>
<gene>
    <name evidence="9" type="ORF">PISMIDRAFT_10984</name>
</gene>
<keyword evidence="6" id="KW-0175">Coiled coil</keyword>
<dbReference type="GO" id="GO:0016787">
    <property type="term" value="F:hydrolase activity"/>
    <property type="evidence" value="ECO:0007669"/>
    <property type="project" value="UniProtKB-KW"/>
</dbReference>
<name>A0A0C9ZLU6_9AGAM</name>
<proteinExistence type="inferred from homology"/>
<evidence type="ECO:0000259" key="8">
    <source>
        <dbReference type="Pfam" id="PF13087"/>
    </source>
</evidence>
<dbReference type="FunFam" id="3.40.50.300:FF:000326">
    <property type="entry name" value="P-loop containing nucleoside triphosphate hydrolase"/>
    <property type="match status" value="1"/>
</dbReference>
<evidence type="ECO:0000256" key="2">
    <source>
        <dbReference type="ARBA" id="ARBA00022741"/>
    </source>
</evidence>
<keyword evidence="5" id="KW-0067">ATP-binding</keyword>
<dbReference type="AlphaFoldDB" id="A0A0C9ZLU6"/>
<feature type="coiled-coil region" evidence="6">
    <location>
        <begin position="458"/>
        <end position="485"/>
    </location>
</feature>
<dbReference type="InterPro" id="IPR041677">
    <property type="entry name" value="DNA2/NAM7_AAA_11"/>
</dbReference>
<dbReference type="PANTHER" id="PTHR10887:SF517">
    <property type="entry name" value="RNA HELICASE NONSENSE MRNA REDUCING FACTOR"/>
    <property type="match status" value="1"/>
</dbReference>
<dbReference type="GO" id="GO:0005524">
    <property type="term" value="F:ATP binding"/>
    <property type="evidence" value="ECO:0007669"/>
    <property type="project" value="UniProtKB-KW"/>
</dbReference>
<feature type="domain" description="DNA2/NAM7 helicase-like C-terminal" evidence="8">
    <location>
        <begin position="600"/>
        <end position="835"/>
    </location>
</feature>
<dbReference type="GO" id="GO:0005694">
    <property type="term" value="C:chromosome"/>
    <property type="evidence" value="ECO:0007669"/>
    <property type="project" value="UniProtKB-ARBA"/>
</dbReference>
<dbReference type="InterPro" id="IPR041679">
    <property type="entry name" value="DNA2/NAM7-like_C"/>
</dbReference>
<evidence type="ECO:0000256" key="5">
    <source>
        <dbReference type="ARBA" id="ARBA00022840"/>
    </source>
</evidence>
<dbReference type="Pfam" id="PF13087">
    <property type="entry name" value="AAA_12"/>
    <property type="match status" value="1"/>
</dbReference>
<evidence type="ECO:0008006" key="11">
    <source>
        <dbReference type="Google" id="ProtNLM"/>
    </source>
</evidence>
<feature type="domain" description="DNA2/NAM7 helicase helicase" evidence="7">
    <location>
        <begin position="355"/>
        <end position="592"/>
    </location>
</feature>
<dbReference type="InterPro" id="IPR027417">
    <property type="entry name" value="P-loop_NTPase"/>
</dbReference>